<name>A0A0N5AGD8_9BILA</name>
<proteinExistence type="predicted"/>
<feature type="compositionally biased region" description="Basic and acidic residues" evidence="1">
    <location>
        <begin position="87"/>
        <end position="104"/>
    </location>
</feature>
<evidence type="ECO:0000313" key="3">
    <source>
        <dbReference type="WBParaSite" id="SMUV_0000338301-mRNA-1"/>
    </source>
</evidence>
<feature type="region of interest" description="Disordered" evidence="1">
    <location>
        <begin position="85"/>
        <end position="106"/>
    </location>
</feature>
<reference evidence="3" key="1">
    <citation type="submission" date="2017-02" db="UniProtKB">
        <authorList>
            <consortium name="WormBaseParasite"/>
        </authorList>
    </citation>
    <scope>IDENTIFICATION</scope>
</reference>
<dbReference type="Proteomes" id="UP000046393">
    <property type="component" value="Unplaced"/>
</dbReference>
<protein>
    <submittedName>
        <fullName evidence="3">BESS domain-containing protein</fullName>
    </submittedName>
</protein>
<organism evidence="2 3">
    <name type="scientific">Syphacia muris</name>
    <dbReference type="NCBI Taxonomy" id="451379"/>
    <lineage>
        <taxon>Eukaryota</taxon>
        <taxon>Metazoa</taxon>
        <taxon>Ecdysozoa</taxon>
        <taxon>Nematoda</taxon>
        <taxon>Chromadorea</taxon>
        <taxon>Rhabditida</taxon>
        <taxon>Spirurina</taxon>
        <taxon>Oxyuridomorpha</taxon>
        <taxon>Oxyuroidea</taxon>
        <taxon>Oxyuridae</taxon>
        <taxon>Syphacia</taxon>
    </lineage>
</organism>
<evidence type="ECO:0000256" key="1">
    <source>
        <dbReference type="SAM" id="MobiDB-lite"/>
    </source>
</evidence>
<evidence type="ECO:0000313" key="2">
    <source>
        <dbReference type="Proteomes" id="UP000046393"/>
    </source>
</evidence>
<accession>A0A0N5AGD8</accession>
<dbReference type="AlphaFoldDB" id="A0A0N5AGD8"/>
<sequence length="210" mass="24004">MTDHTSSNKENCDLTSDFERWKSEGDKEFEKLLNAKKASLKRNDGFLARLFRIGEENIERNIDSRLLDMNFDEYERSISAACQSVHTPERKLSDETSLNHDKPERKRRTVINTPINPRKLPKVITPKVTCSSEVQARVLEPDEVAFSITGSPVVVAPGTAVDEEVQQIADVGTLCKFYEYLLEMDEQEFTPETRKVVHGLRTVMKKLRSS</sequence>
<dbReference type="WBParaSite" id="SMUV_0000338301-mRNA-1">
    <property type="protein sequence ID" value="SMUV_0000338301-mRNA-1"/>
    <property type="gene ID" value="SMUV_0000338301"/>
</dbReference>
<keyword evidence="2" id="KW-1185">Reference proteome</keyword>